<comment type="subcellular location">
    <subcellularLocation>
        <location evidence="1">Membrane</location>
        <topology evidence="1">Multi-pass membrane protein</topology>
    </subcellularLocation>
</comment>
<dbReference type="RefSeq" id="XP_005768117.1">
    <property type="nucleotide sequence ID" value="XM_005768060.1"/>
</dbReference>
<dbReference type="Pfam" id="PF04547">
    <property type="entry name" value="Anoctamin"/>
    <property type="match status" value="1"/>
</dbReference>
<accession>A0A0D3IWQ3</accession>
<dbReference type="GO" id="GO:0016020">
    <property type="term" value="C:membrane"/>
    <property type="evidence" value="ECO:0007669"/>
    <property type="project" value="UniProtKB-SubCell"/>
</dbReference>
<feature type="transmembrane region" description="Helical" evidence="5">
    <location>
        <begin position="459"/>
        <end position="485"/>
    </location>
</feature>
<evidence type="ECO:0000256" key="5">
    <source>
        <dbReference type="SAM" id="Phobius"/>
    </source>
</evidence>
<dbReference type="InterPro" id="IPR049452">
    <property type="entry name" value="Anoctamin_TM"/>
</dbReference>
<reference evidence="8" key="1">
    <citation type="journal article" date="2013" name="Nature">
        <title>Pan genome of the phytoplankton Emiliania underpins its global distribution.</title>
        <authorList>
            <person name="Read B.A."/>
            <person name="Kegel J."/>
            <person name="Klute M.J."/>
            <person name="Kuo A."/>
            <person name="Lefebvre S.C."/>
            <person name="Maumus F."/>
            <person name="Mayer C."/>
            <person name="Miller J."/>
            <person name="Monier A."/>
            <person name="Salamov A."/>
            <person name="Young J."/>
            <person name="Aguilar M."/>
            <person name="Claverie J.M."/>
            <person name="Frickenhaus S."/>
            <person name="Gonzalez K."/>
            <person name="Herman E.K."/>
            <person name="Lin Y.C."/>
            <person name="Napier J."/>
            <person name="Ogata H."/>
            <person name="Sarno A.F."/>
            <person name="Shmutz J."/>
            <person name="Schroeder D."/>
            <person name="de Vargas C."/>
            <person name="Verret F."/>
            <person name="von Dassow P."/>
            <person name="Valentin K."/>
            <person name="Van de Peer Y."/>
            <person name="Wheeler G."/>
            <person name="Dacks J.B."/>
            <person name="Delwiche C.F."/>
            <person name="Dyhrman S.T."/>
            <person name="Glockner G."/>
            <person name="John U."/>
            <person name="Richards T."/>
            <person name="Worden A.Z."/>
            <person name="Zhang X."/>
            <person name="Grigoriev I.V."/>
            <person name="Allen A.E."/>
            <person name="Bidle K."/>
            <person name="Borodovsky M."/>
            <person name="Bowler C."/>
            <person name="Brownlee C."/>
            <person name="Cock J.M."/>
            <person name="Elias M."/>
            <person name="Gladyshev V.N."/>
            <person name="Groth M."/>
            <person name="Guda C."/>
            <person name="Hadaegh A."/>
            <person name="Iglesias-Rodriguez M.D."/>
            <person name="Jenkins J."/>
            <person name="Jones B.M."/>
            <person name="Lawson T."/>
            <person name="Leese F."/>
            <person name="Lindquist E."/>
            <person name="Lobanov A."/>
            <person name="Lomsadze A."/>
            <person name="Malik S.B."/>
            <person name="Marsh M.E."/>
            <person name="Mackinder L."/>
            <person name="Mock T."/>
            <person name="Mueller-Roeber B."/>
            <person name="Pagarete A."/>
            <person name="Parker M."/>
            <person name="Probert I."/>
            <person name="Quesneville H."/>
            <person name="Raines C."/>
            <person name="Rensing S.A."/>
            <person name="Riano-Pachon D.M."/>
            <person name="Richier S."/>
            <person name="Rokitta S."/>
            <person name="Shiraiwa Y."/>
            <person name="Soanes D.M."/>
            <person name="van der Giezen M."/>
            <person name="Wahlund T.M."/>
            <person name="Williams B."/>
            <person name="Wilson W."/>
            <person name="Wolfe G."/>
            <person name="Wurch L.L."/>
        </authorList>
    </citation>
    <scope>NUCLEOTIDE SEQUENCE</scope>
</reference>
<dbReference type="KEGG" id="ehx:EMIHUDRAFT_211263"/>
<evidence type="ECO:0000256" key="4">
    <source>
        <dbReference type="ARBA" id="ARBA00023136"/>
    </source>
</evidence>
<dbReference type="eggNOG" id="KOG2514">
    <property type="taxonomic scope" value="Eukaryota"/>
</dbReference>
<protein>
    <recommendedName>
        <fullName evidence="6">Anoctamin transmembrane domain-containing protein</fullName>
    </recommendedName>
</protein>
<evidence type="ECO:0000313" key="7">
    <source>
        <dbReference type="EnsemblProtists" id="EOD15688"/>
    </source>
</evidence>
<keyword evidence="8" id="KW-1185">Reference proteome</keyword>
<evidence type="ECO:0000256" key="1">
    <source>
        <dbReference type="ARBA" id="ARBA00004141"/>
    </source>
</evidence>
<name>A0A0D3IWQ3_EMIH1</name>
<dbReference type="PANTHER" id="PTHR12308:SF73">
    <property type="entry name" value="ANOCTAMIN"/>
    <property type="match status" value="1"/>
</dbReference>
<evidence type="ECO:0000259" key="6">
    <source>
        <dbReference type="Pfam" id="PF04547"/>
    </source>
</evidence>
<evidence type="ECO:0000256" key="3">
    <source>
        <dbReference type="ARBA" id="ARBA00022989"/>
    </source>
</evidence>
<dbReference type="GeneID" id="17261840"/>
<dbReference type="Proteomes" id="UP000013827">
    <property type="component" value="Unassembled WGS sequence"/>
</dbReference>
<evidence type="ECO:0000313" key="8">
    <source>
        <dbReference type="Proteomes" id="UP000013827"/>
    </source>
</evidence>
<dbReference type="PANTHER" id="PTHR12308">
    <property type="entry name" value="ANOCTAMIN"/>
    <property type="match status" value="1"/>
</dbReference>
<dbReference type="GO" id="GO:0005254">
    <property type="term" value="F:chloride channel activity"/>
    <property type="evidence" value="ECO:0007669"/>
    <property type="project" value="TreeGrafter"/>
</dbReference>
<reference evidence="7" key="2">
    <citation type="submission" date="2024-10" db="UniProtKB">
        <authorList>
            <consortium name="EnsemblProtists"/>
        </authorList>
    </citation>
    <scope>IDENTIFICATION</scope>
</reference>
<keyword evidence="2 5" id="KW-0812">Transmembrane</keyword>
<organism evidence="7 8">
    <name type="scientific">Emiliania huxleyi (strain CCMP1516)</name>
    <dbReference type="NCBI Taxonomy" id="280463"/>
    <lineage>
        <taxon>Eukaryota</taxon>
        <taxon>Haptista</taxon>
        <taxon>Haptophyta</taxon>
        <taxon>Prymnesiophyceae</taxon>
        <taxon>Isochrysidales</taxon>
        <taxon>Noelaerhabdaceae</taxon>
        <taxon>Emiliania</taxon>
    </lineage>
</organism>
<keyword evidence="4 5" id="KW-0472">Membrane</keyword>
<dbReference type="HOGENOM" id="CLU_387067_0_0_1"/>
<proteinExistence type="predicted"/>
<evidence type="ECO:0000256" key="2">
    <source>
        <dbReference type="ARBA" id="ARBA00022692"/>
    </source>
</evidence>
<feature type="domain" description="Anoctamin transmembrane" evidence="6">
    <location>
        <begin position="233"/>
        <end position="598"/>
    </location>
</feature>
<dbReference type="EnsemblProtists" id="EOD15688">
    <property type="protein sequence ID" value="EOD15688"/>
    <property type="gene ID" value="EMIHUDRAFT_211263"/>
</dbReference>
<dbReference type="PaxDb" id="2903-EOD15688"/>
<keyword evidence="3 5" id="KW-1133">Transmembrane helix</keyword>
<dbReference type="InterPro" id="IPR007632">
    <property type="entry name" value="Anoctamin"/>
</dbReference>
<dbReference type="AlphaFoldDB" id="A0A0D3IWQ3"/>
<sequence>MNTPIPVSRRANLRRLSEEFAIVVQEAFHGESELKAPASVSLEAEAATAAAAGLEADLVLIHPSGTSGTLAAGLDELIQSLKRIGLQPVAAKGTGSRLLLMITAPLERLEREAERLEMDMLLLDEAKSETDHQRGQPAYRGFTRRRREQFALKQGRLFSSLERQRLIFSMVEATADRVLTAYLPLHDAKERRSLHRGFALQSIRIWPWRGGVLRTRRRLFPDLGLCQMPLHRVRDYYGEKIAFYFGWLDHYTGWLWLLMWGSLALEGIYLFDGCDFLGSAALSPPEPALCPGDEERTPSSSTVTHSLWVVVAALQEWRSWKEDRTSFLAETCTTKSAFTLPLSSVVIALHAVGSQAQHTLAFQQHTLAFQWDVLNFERDEAPRPRFVQAIQPAFHRMKSITKQRGFYMAGSGTSRVRRFVPHPAGEEMLVLSPPMKCPGSVQEVSLGDEMLVLSPWRRLCVFFCVGAPVLLLVAATTVAVMLSIFSFRALLRLGTQFEGEPTPTCVASSIAARATPVPVACNTYLNSQWGPFIGAALNTVWISVMNALYKRLAACLNGLEYHRTDTEYEDALIRKSFLFQCINSYGPLVYVAFAKPNSLTLFGGWGYTDPYGEPYADTCGARGRDWWASMSAGSRCSAGGDGGGEDFIFVRDDCWSELRVTMLCFMILKPLYELPLQEMEFRYAIERQARGSVHKLQAALDISYYFVIGDSSVT</sequence>